<reference evidence="8 9" key="1">
    <citation type="submission" date="2024-03" db="EMBL/GenBank/DDBJ databases">
        <title>High-quality draft genome sequence of Oceanobacter sp. wDCs-4.</title>
        <authorList>
            <person name="Dong C."/>
        </authorList>
    </citation>
    <scope>NUCLEOTIDE SEQUENCE [LARGE SCALE GENOMIC DNA]</scope>
    <source>
        <strain evidence="9">wDCs-4</strain>
    </source>
</reference>
<accession>A0ABW8NFF8</accession>
<keyword evidence="2" id="KW-0067">ATP-binding</keyword>
<dbReference type="InterPro" id="IPR009057">
    <property type="entry name" value="Homeodomain-like_sf"/>
</dbReference>
<dbReference type="Pfam" id="PF00158">
    <property type="entry name" value="Sigma54_activat"/>
    <property type="match status" value="1"/>
</dbReference>
<feature type="domain" description="Sigma-54 factor interaction" evidence="7">
    <location>
        <begin position="352"/>
        <end position="581"/>
    </location>
</feature>
<evidence type="ECO:0000256" key="4">
    <source>
        <dbReference type="ARBA" id="ARBA00023125"/>
    </source>
</evidence>
<dbReference type="EMBL" id="JBBKTX010000004">
    <property type="protein sequence ID" value="MFK4751698.1"/>
    <property type="molecule type" value="Genomic_DNA"/>
</dbReference>
<keyword evidence="9" id="KW-1185">Reference proteome</keyword>
<protein>
    <submittedName>
        <fullName evidence="8">Sigma-54-dependent Fis family transcriptional regulator</fullName>
    </submittedName>
</protein>
<dbReference type="InterPro" id="IPR002078">
    <property type="entry name" value="Sigma_54_int"/>
</dbReference>
<dbReference type="Proteomes" id="UP001620597">
    <property type="component" value="Unassembled WGS sequence"/>
</dbReference>
<evidence type="ECO:0000259" key="7">
    <source>
        <dbReference type="PROSITE" id="PS50045"/>
    </source>
</evidence>
<dbReference type="Gene3D" id="1.10.10.60">
    <property type="entry name" value="Homeodomain-like"/>
    <property type="match status" value="1"/>
</dbReference>
<keyword evidence="3" id="KW-0805">Transcription regulation</keyword>
<comment type="caution">
    <text evidence="8">The sequence shown here is derived from an EMBL/GenBank/DDBJ whole genome shotgun (WGS) entry which is preliminary data.</text>
</comment>
<sequence length="693" mass="75766">MTHSTAAASARAHTRVITEFARRPPLPAAADLIGRSWWRCLQQYGLQPGRKQPARIVTRSTLKEHQDAADELLAVARAGVNQLYASINGLGYVLLLTDHAGVTVQFHGERDLDDKLRQAGLYLGADWDESYAGTCAVGTCIQEQTALTCHRGDHFDGAHISLTCTAAPIFGPSGELIAVLDISALNSPAARDSQMFALHLTQLYARMIEDAYFLRRYRRHLVFRCDDSREFVALNGRVLLALDDTGTIVAANTAGRLLLADNPVWVPTARDETAAVQAAPSLPELLDSRWDDILAINQISADGVQAFRLSLNDQTVFGTLIEPKRQHDPSTHGRLGKESARPLERVPPLDRLAGDDAAMRKTIEQAKRFRQRDVNLLILGETGTGKDMLATAIHASGHRRQKPFVALNCAAIPESLIESELFGYSAGAFTGGRSRGAKGLVQQADGGTLFLDEIGDMPLPLQTRLLRVLAEGEVTPLGADKPVFVDCRVIAATHHNIQAMIERNEFRADLYYRLNGATLTLPPLRQRADREFLIRSLLAELKQKLKRPELRLRADVISALLAHSWPGNVRELVNVLAYAEANSSGDVITLADLPELRGTGQGDKLPGSEVGGSETGGSETGVVAAGETAANLPQPELTHTAVLTEEGQALVMLLDQHAWNLSEVARVMRVSRPTLYRRIRKFRIRRQTCVSPG</sequence>
<feature type="region of interest" description="Disordered" evidence="6">
    <location>
        <begin position="598"/>
        <end position="618"/>
    </location>
</feature>
<keyword evidence="5" id="KW-0804">Transcription</keyword>
<dbReference type="InterPro" id="IPR025943">
    <property type="entry name" value="Sigma_54_int_dom_ATP-bd_2"/>
</dbReference>
<dbReference type="Pfam" id="PF02954">
    <property type="entry name" value="HTH_8"/>
    <property type="match status" value="1"/>
</dbReference>
<dbReference type="Gene3D" id="3.40.50.300">
    <property type="entry name" value="P-loop containing nucleotide triphosphate hydrolases"/>
    <property type="match status" value="1"/>
</dbReference>
<evidence type="ECO:0000313" key="8">
    <source>
        <dbReference type="EMBL" id="MFK4751698.1"/>
    </source>
</evidence>
<evidence type="ECO:0000256" key="2">
    <source>
        <dbReference type="ARBA" id="ARBA00022840"/>
    </source>
</evidence>
<dbReference type="InterPro" id="IPR029016">
    <property type="entry name" value="GAF-like_dom_sf"/>
</dbReference>
<dbReference type="PROSITE" id="PS00676">
    <property type="entry name" value="SIGMA54_INTERACT_2"/>
    <property type="match status" value="1"/>
</dbReference>
<evidence type="ECO:0000256" key="6">
    <source>
        <dbReference type="SAM" id="MobiDB-lite"/>
    </source>
</evidence>
<evidence type="ECO:0000256" key="1">
    <source>
        <dbReference type="ARBA" id="ARBA00022741"/>
    </source>
</evidence>
<evidence type="ECO:0000313" key="9">
    <source>
        <dbReference type="Proteomes" id="UP001620597"/>
    </source>
</evidence>
<dbReference type="Pfam" id="PF25601">
    <property type="entry name" value="AAA_lid_14"/>
    <property type="match status" value="1"/>
</dbReference>
<dbReference type="InterPro" id="IPR025662">
    <property type="entry name" value="Sigma_54_int_dom_ATP-bd_1"/>
</dbReference>
<dbReference type="Gene3D" id="1.10.8.60">
    <property type="match status" value="1"/>
</dbReference>
<gene>
    <name evidence="8" type="ORF">WG929_04655</name>
</gene>
<dbReference type="SUPFAM" id="SSF52540">
    <property type="entry name" value="P-loop containing nucleoside triphosphate hydrolases"/>
    <property type="match status" value="1"/>
</dbReference>
<dbReference type="PROSITE" id="PS00675">
    <property type="entry name" value="SIGMA54_INTERACT_1"/>
    <property type="match status" value="1"/>
</dbReference>
<dbReference type="CDD" id="cd00009">
    <property type="entry name" value="AAA"/>
    <property type="match status" value="1"/>
</dbReference>
<keyword evidence="1" id="KW-0547">Nucleotide-binding</keyword>
<evidence type="ECO:0000256" key="5">
    <source>
        <dbReference type="ARBA" id="ARBA00023163"/>
    </source>
</evidence>
<name>A0ABW8NFF8_9GAMM</name>
<dbReference type="InterPro" id="IPR058031">
    <property type="entry name" value="AAA_lid_NorR"/>
</dbReference>
<dbReference type="PANTHER" id="PTHR32071">
    <property type="entry name" value="TRANSCRIPTIONAL REGULATORY PROTEIN"/>
    <property type="match status" value="1"/>
</dbReference>
<dbReference type="Gene3D" id="3.30.450.40">
    <property type="match status" value="1"/>
</dbReference>
<dbReference type="PROSITE" id="PS00688">
    <property type="entry name" value="SIGMA54_INTERACT_3"/>
    <property type="match status" value="1"/>
</dbReference>
<feature type="compositionally biased region" description="Gly residues" evidence="6">
    <location>
        <begin position="609"/>
        <end position="618"/>
    </location>
</feature>
<dbReference type="InterPro" id="IPR002197">
    <property type="entry name" value="HTH_Fis"/>
</dbReference>
<dbReference type="InterPro" id="IPR027417">
    <property type="entry name" value="P-loop_NTPase"/>
</dbReference>
<dbReference type="PROSITE" id="PS50045">
    <property type="entry name" value="SIGMA54_INTERACT_4"/>
    <property type="match status" value="1"/>
</dbReference>
<dbReference type="SUPFAM" id="SSF46689">
    <property type="entry name" value="Homeodomain-like"/>
    <property type="match status" value="1"/>
</dbReference>
<dbReference type="SUPFAM" id="SSF55781">
    <property type="entry name" value="GAF domain-like"/>
    <property type="match status" value="1"/>
</dbReference>
<keyword evidence="4" id="KW-0238">DNA-binding</keyword>
<organism evidence="8 9">
    <name type="scientific">Oceanobacter antarcticus</name>
    <dbReference type="NCBI Taxonomy" id="3133425"/>
    <lineage>
        <taxon>Bacteria</taxon>
        <taxon>Pseudomonadati</taxon>
        <taxon>Pseudomonadota</taxon>
        <taxon>Gammaproteobacteria</taxon>
        <taxon>Oceanospirillales</taxon>
        <taxon>Oceanospirillaceae</taxon>
        <taxon>Oceanobacter</taxon>
    </lineage>
</organism>
<dbReference type="SMART" id="SM00382">
    <property type="entry name" value="AAA"/>
    <property type="match status" value="1"/>
</dbReference>
<dbReference type="InterPro" id="IPR025944">
    <property type="entry name" value="Sigma_54_int_dom_CS"/>
</dbReference>
<proteinExistence type="predicted"/>
<evidence type="ECO:0000256" key="3">
    <source>
        <dbReference type="ARBA" id="ARBA00023015"/>
    </source>
</evidence>
<dbReference type="InterPro" id="IPR003593">
    <property type="entry name" value="AAA+_ATPase"/>
</dbReference>
<dbReference type="PANTHER" id="PTHR32071:SF77">
    <property type="entry name" value="TRANSCRIPTIONAL REGULATORY PROTEIN"/>
    <property type="match status" value="1"/>
</dbReference>